<evidence type="ECO:0000313" key="10">
    <source>
        <dbReference type="Proteomes" id="UP000071392"/>
    </source>
</evidence>
<dbReference type="InterPro" id="IPR036038">
    <property type="entry name" value="Aminotransferase-like"/>
</dbReference>
<accession>A0A139SNS2</accession>
<comment type="catalytic activity">
    <reaction evidence="8">
        <text>L-leucine + 2-oxoglutarate = 4-methyl-2-oxopentanoate + L-glutamate</text>
        <dbReference type="Rhea" id="RHEA:18321"/>
        <dbReference type="ChEBI" id="CHEBI:16810"/>
        <dbReference type="ChEBI" id="CHEBI:17865"/>
        <dbReference type="ChEBI" id="CHEBI:29985"/>
        <dbReference type="ChEBI" id="CHEBI:57427"/>
        <dbReference type="EC" id="2.6.1.42"/>
    </reaction>
</comment>
<dbReference type="CDD" id="cd00449">
    <property type="entry name" value="PLPDE_IV"/>
    <property type="match status" value="1"/>
</dbReference>
<comment type="catalytic activity">
    <reaction evidence="6">
        <text>L-valine + 2-oxoglutarate = 3-methyl-2-oxobutanoate + L-glutamate</text>
        <dbReference type="Rhea" id="RHEA:24813"/>
        <dbReference type="ChEBI" id="CHEBI:11851"/>
        <dbReference type="ChEBI" id="CHEBI:16810"/>
        <dbReference type="ChEBI" id="CHEBI:29985"/>
        <dbReference type="ChEBI" id="CHEBI:57762"/>
        <dbReference type="EC" id="2.6.1.42"/>
    </reaction>
</comment>
<evidence type="ECO:0000313" key="9">
    <source>
        <dbReference type="EMBL" id="KXU36237.1"/>
    </source>
</evidence>
<dbReference type="PANTHER" id="PTHR42743:SF11">
    <property type="entry name" value="AMINODEOXYCHORISMATE LYASE"/>
    <property type="match status" value="1"/>
</dbReference>
<dbReference type="InterPro" id="IPR043131">
    <property type="entry name" value="BCAT-like_N"/>
</dbReference>
<dbReference type="GO" id="GO:0004084">
    <property type="term" value="F:branched-chain-amino-acid transaminase activity"/>
    <property type="evidence" value="ECO:0007669"/>
    <property type="project" value="UniProtKB-EC"/>
</dbReference>
<name>A0A139SNS2_9BACT</name>
<dbReference type="Gene3D" id="3.30.470.10">
    <property type="match status" value="1"/>
</dbReference>
<dbReference type="EMBL" id="LSZP01000028">
    <property type="protein sequence ID" value="KXU36237.1"/>
    <property type="molecule type" value="Genomic_DNA"/>
</dbReference>
<dbReference type="GO" id="GO:0046394">
    <property type="term" value="P:carboxylic acid biosynthetic process"/>
    <property type="evidence" value="ECO:0007669"/>
    <property type="project" value="UniProtKB-ARBA"/>
</dbReference>
<dbReference type="PANTHER" id="PTHR42743">
    <property type="entry name" value="AMINO-ACID AMINOTRANSFERASE"/>
    <property type="match status" value="1"/>
</dbReference>
<comment type="catalytic activity">
    <reaction evidence="7">
        <text>L-isoleucine + 2-oxoglutarate = (S)-3-methyl-2-oxopentanoate + L-glutamate</text>
        <dbReference type="Rhea" id="RHEA:24801"/>
        <dbReference type="ChEBI" id="CHEBI:16810"/>
        <dbReference type="ChEBI" id="CHEBI:29985"/>
        <dbReference type="ChEBI" id="CHEBI:35146"/>
        <dbReference type="ChEBI" id="CHEBI:58045"/>
        <dbReference type="EC" id="2.6.1.42"/>
    </reaction>
</comment>
<sequence length="310" mass="34139">MQDYIQANTNGHLHDAREASISPLDRGFLYGDAVYEVWRTYDSVVFAWAEHWARLEQSAAALGFILRCSPEQMFGEIRRTAAAYRVATSDTSDLYIRLQITRGAGTIGLDPGLADGASFVILVRANKGIPDDKLRAGYTLSLATTLRRNSSETLNPAWKTGNYLNNILCLGEARRRGADEVVMTNLAGEVAESSVCNLGFVRRSAGESGAVEIVTPPLRSGILAGITRELMLAKIAPEAGFAMREAVIRPEDFSDFEECFLMATTRDIAPVGQIDGRHFRVGERTVTMRLKAAFSDYVARYVAVHPEQRL</sequence>
<dbReference type="InterPro" id="IPR050571">
    <property type="entry name" value="Class-IV_PLP-Dep_Aminotrnsfr"/>
</dbReference>
<keyword evidence="9" id="KW-0032">Aminotransferase</keyword>
<evidence type="ECO:0000256" key="5">
    <source>
        <dbReference type="ARBA" id="ARBA00013053"/>
    </source>
</evidence>
<dbReference type="Proteomes" id="UP000071392">
    <property type="component" value="Unassembled WGS sequence"/>
</dbReference>
<evidence type="ECO:0000256" key="6">
    <source>
        <dbReference type="ARBA" id="ARBA00048212"/>
    </source>
</evidence>
<dbReference type="AlphaFoldDB" id="A0A139SNS2"/>
<comment type="similarity">
    <text evidence="4">Belongs to the class-IV pyridoxal-phosphate-dependent aminotransferase family.</text>
</comment>
<evidence type="ECO:0000256" key="2">
    <source>
        <dbReference type="ARBA" id="ARBA00004931"/>
    </source>
</evidence>
<reference evidence="9 10" key="1">
    <citation type="submission" date="2016-02" db="EMBL/GenBank/DDBJ databases">
        <authorList>
            <person name="Wen L."/>
            <person name="He K."/>
            <person name="Yang H."/>
        </authorList>
    </citation>
    <scope>NUCLEOTIDE SEQUENCE [LARGE SCALE GENOMIC DNA]</scope>
    <source>
        <strain evidence="9 10">CV41</strain>
    </source>
</reference>
<comment type="pathway">
    <text evidence="3">Amino-acid biosynthesis; L-leucine biosynthesis; L-leucine from 3-methyl-2-oxobutanoate: step 4/4.</text>
</comment>
<dbReference type="EC" id="2.6.1.42" evidence="5"/>
<evidence type="ECO:0000256" key="3">
    <source>
        <dbReference type="ARBA" id="ARBA00005072"/>
    </source>
</evidence>
<evidence type="ECO:0000256" key="7">
    <source>
        <dbReference type="ARBA" id="ARBA00048798"/>
    </source>
</evidence>
<dbReference type="SUPFAM" id="SSF56752">
    <property type="entry name" value="D-aminoacid aminotransferase-like PLP-dependent enzymes"/>
    <property type="match status" value="1"/>
</dbReference>
<dbReference type="STRING" id="1548208.AXK12_03620"/>
<keyword evidence="10" id="KW-1185">Reference proteome</keyword>
<evidence type="ECO:0000256" key="8">
    <source>
        <dbReference type="ARBA" id="ARBA00049229"/>
    </source>
</evidence>
<keyword evidence="9" id="KW-0808">Transferase</keyword>
<organism evidence="9 10">
    <name type="scientific">Cephaloticoccus capnophilus</name>
    <dbReference type="NCBI Taxonomy" id="1548208"/>
    <lineage>
        <taxon>Bacteria</taxon>
        <taxon>Pseudomonadati</taxon>
        <taxon>Verrucomicrobiota</taxon>
        <taxon>Opitutia</taxon>
        <taxon>Opitutales</taxon>
        <taxon>Opitutaceae</taxon>
        <taxon>Cephaloticoccus</taxon>
    </lineage>
</organism>
<dbReference type="InterPro" id="IPR043132">
    <property type="entry name" value="BCAT-like_C"/>
</dbReference>
<protein>
    <recommendedName>
        <fullName evidence="5">branched-chain-amino-acid transaminase</fullName>
        <ecNumber evidence="5">2.6.1.42</ecNumber>
    </recommendedName>
</protein>
<dbReference type="RefSeq" id="WP_068711328.1">
    <property type="nucleotide sequence ID" value="NZ_LSZP01000028.1"/>
</dbReference>
<evidence type="ECO:0000256" key="4">
    <source>
        <dbReference type="ARBA" id="ARBA00009320"/>
    </source>
</evidence>
<dbReference type="OrthoDB" id="9805628at2"/>
<comment type="pathway">
    <text evidence="1">Amino-acid biosynthesis; L-isoleucine biosynthesis; L-isoleucine from 2-oxobutanoate: step 4/4.</text>
</comment>
<comment type="pathway">
    <text evidence="2">Amino-acid biosynthesis; L-valine biosynthesis; L-valine from pyruvate: step 4/4.</text>
</comment>
<dbReference type="Pfam" id="PF01063">
    <property type="entry name" value="Aminotran_4"/>
    <property type="match status" value="1"/>
</dbReference>
<comment type="caution">
    <text evidence="9">The sequence shown here is derived from an EMBL/GenBank/DDBJ whole genome shotgun (WGS) entry which is preliminary data.</text>
</comment>
<proteinExistence type="inferred from homology"/>
<gene>
    <name evidence="9" type="ORF">AXK12_03620</name>
</gene>
<dbReference type="InterPro" id="IPR001544">
    <property type="entry name" value="Aminotrans_IV"/>
</dbReference>
<dbReference type="Gene3D" id="3.20.10.10">
    <property type="entry name" value="D-amino Acid Aminotransferase, subunit A, domain 2"/>
    <property type="match status" value="1"/>
</dbReference>
<evidence type="ECO:0000256" key="1">
    <source>
        <dbReference type="ARBA" id="ARBA00004824"/>
    </source>
</evidence>